<dbReference type="Gene3D" id="3.40.50.150">
    <property type="entry name" value="Vaccinia Virus protein VP39"/>
    <property type="match status" value="1"/>
</dbReference>
<organism evidence="2 3">
    <name type="scientific">Desulfomicrobium macestii</name>
    <dbReference type="NCBI Taxonomy" id="90731"/>
    <lineage>
        <taxon>Bacteria</taxon>
        <taxon>Pseudomonadati</taxon>
        <taxon>Thermodesulfobacteriota</taxon>
        <taxon>Desulfovibrionia</taxon>
        <taxon>Desulfovibrionales</taxon>
        <taxon>Desulfomicrobiaceae</taxon>
        <taxon>Desulfomicrobium</taxon>
    </lineage>
</organism>
<dbReference type="RefSeq" id="WP_318779649.1">
    <property type="nucleotide sequence ID" value="NZ_JADBGG010000026.1"/>
</dbReference>
<dbReference type="GO" id="GO:0008168">
    <property type="term" value="F:methyltransferase activity"/>
    <property type="evidence" value="ECO:0007669"/>
    <property type="project" value="UniProtKB-KW"/>
</dbReference>
<dbReference type="EMBL" id="JADBGG010000026">
    <property type="protein sequence ID" value="MBE1426402.1"/>
    <property type="molecule type" value="Genomic_DNA"/>
</dbReference>
<evidence type="ECO:0000259" key="1">
    <source>
        <dbReference type="Pfam" id="PF08241"/>
    </source>
</evidence>
<evidence type="ECO:0000313" key="3">
    <source>
        <dbReference type="Proteomes" id="UP000639010"/>
    </source>
</evidence>
<gene>
    <name evidence="2" type="ORF">H4684_003067</name>
</gene>
<keyword evidence="3" id="KW-1185">Reference proteome</keyword>
<dbReference type="Proteomes" id="UP000639010">
    <property type="component" value="Unassembled WGS sequence"/>
</dbReference>
<dbReference type="InterPro" id="IPR013216">
    <property type="entry name" value="Methyltransf_11"/>
</dbReference>
<sequence>MGPAQYRRLPGHGHGDLVAHTGLDADWFKGKRVLDAVAAQGNVLQGLPFEEESFDYVWPFGVLHHTGNTRLGVKALGRLIRPGGGMFLMLYGEPRTIDEFREANMYATHRFATMSTSLSEKMEYCREHIPEGAVHGWFDAISPTINDLHTFEEVAGWLISGSAASSGPRRTATST</sequence>
<keyword evidence="2" id="KW-0808">Transferase</keyword>
<comment type="caution">
    <text evidence="2">The sequence shown here is derived from an EMBL/GenBank/DDBJ whole genome shotgun (WGS) entry which is preliminary data.</text>
</comment>
<feature type="domain" description="Methyltransferase type 11" evidence="1">
    <location>
        <begin position="39"/>
        <end position="87"/>
    </location>
</feature>
<accession>A0ABR9H6R3</accession>
<name>A0ABR9H6R3_9BACT</name>
<dbReference type="InterPro" id="IPR029063">
    <property type="entry name" value="SAM-dependent_MTases_sf"/>
</dbReference>
<proteinExistence type="predicted"/>
<keyword evidence="2" id="KW-0489">Methyltransferase</keyword>
<evidence type="ECO:0000313" key="2">
    <source>
        <dbReference type="EMBL" id="MBE1426402.1"/>
    </source>
</evidence>
<reference evidence="2 3" key="1">
    <citation type="submission" date="2020-10" db="EMBL/GenBank/DDBJ databases">
        <title>Genomic Encyclopedia of Type Strains, Phase IV (KMG-IV): sequencing the most valuable type-strain genomes for metagenomic binning, comparative biology and taxonomic classification.</title>
        <authorList>
            <person name="Goeker M."/>
        </authorList>
    </citation>
    <scope>NUCLEOTIDE SEQUENCE [LARGE SCALE GENOMIC DNA]</scope>
    <source>
        <strain evidence="2 3">DSM 4194</strain>
    </source>
</reference>
<dbReference type="GO" id="GO:0032259">
    <property type="term" value="P:methylation"/>
    <property type="evidence" value="ECO:0007669"/>
    <property type="project" value="UniProtKB-KW"/>
</dbReference>
<protein>
    <submittedName>
        <fullName evidence="2">SAM-dependent methyltransferase</fullName>
    </submittedName>
</protein>
<dbReference type="SUPFAM" id="SSF53335">
    <property type="entry name" value="S-adenosyl-L-methionine-dependent methyltransferases"/>
    <property type="match status" value="1"/>
</dbReference>
<dbReference type="Pfam" id="PF08241">
    <property type="entry name" value="Methyltransf_11"/>
    <property type="match status" value="1"/>
</dbReference>